<protein>
    <submittedName>
        <fullName evidence="5">Beta-enolase</fullName>
    </submittedName>
</protein>
<dbReference type="SUPFAM" id="SSF54826">
    <property type="entry name" value="Enolase N-terminal domain-like"/>
    <property type="match status" value="1"/>
</dbReference>
<feature type="domain" description="Enolase N-terminal" evidence="4">
    <location>
        <begin position="4"/>
        <end position="100"/>
    </location>
</feature>
<keyword evidence="2" id="KW-0963">Cytoplasm</keyword>
<organism evidence="5 6">
    <name type="scientific">Goodea atripinnis</name>
    <dbReference type="NCBI Taxonomy" id="208336"/>
    <lineage>
        <taxon>Eukaryota</taxon>
        <taxon>Metazoa</taxon>
        <taxon>Chordata</taxon>
        <taxon>Craniata</taxon>
        <taxon>Vertebrata</taxon>
        <taxon>Euteleostomi</taxon>
        <taxon>Actinopterygii</taxon>
        <taxon>Neopterygii</taxon>
        <taxon>Teleostei</taxon>
        <taxon>Neoteleostei</taxon>
        <taxon>Acanthomorphata</taxon>
        <taxon>Ovalentaria</taxon>
        <taxon>Atherinomorphae</taxon>
        <taxon>Cyprinodontiformes</taxon>
        <taxon>Goodeidae</taxon>
        <taxon>Goodea</taxon>
    </lineage>
</organism>
<keyword evidence="3" id="KW-0479">Metal-binding</keyword>
<evidence type="ECO:0000259" key="4">
    <source>
        <dbReference type="SMART" id="SM01193"/>
    </source>
</evidence>
<comment type="subcellular location">
    <subcellularLocation>
        <location evidence="1">Cytoplasm</location>
    </subcellularLocation>
</comment>
<proteinExistence type="predicted"/>
<dbReference type="Proteomes" id="UP001476798">
    <property type="component" value="Unassembled WGS sequence"/>
</dbReference>
<dbReference type="PANTHER" id="PTHR11902:SF5">
    <property type="entry name" value="BETA-ENOLASE"/>
    <property type="match status" value="1"/>
</dbReference>
<evidence type="ECO:0000256" key="1">
    <source>
        <dbReference type="ARBA" id="ARBA00004496"/>
    </source>
</evidence>
<sequence>RMSITKIHAREILDSRGNPTVEVDLWTAKGLFRAAVPSGASTGVHEALELRDGDKSRYLGKGRRRPVRTAKFGANAILGVSLAVCKAGAAEKGVPLYRHIADLAGHKDVILPVPVSGRGFQ</sequence>
<dbReference type="Pfam" id="PF03952">
    <property type="entry name" value="Enolase_N"/>
    <property type="match status" value="2"/>
</dbReference>
<dbReference type="SMART" id="SM01193">
    <property type="entry name" value="Enolase_N"/>
    <property type="match status" value="1"/>
</dbReference>
<accession>A0ABV0P990</accession>
<reference evidence="5 6" key="1">
    <citation type="submission" date="2021-06" db="EMBL/GenBank/DDBJ databases">
        <authorList>
            <person name="Palmer J.M."/>
        </authorList>
    </citation>
    <scope>NUCLEOTIDE SEQUENCE [LARGE SCALE GENOMIC DNA]</scope>
    <source>
        <strain evidence="5 6">GA_2019</strain>
        <tissue evidence="5">Muscle</tissue>
    </source>
</reference>
<dbReference type="EMBL" id="JAHRIO010065113">
    <property type="protein sequence ID" value="MEQ2180006.1"/>
    <property type="molecule type" value="Genomic_DNA"/>
</dbReference>
<dbReference type="InterPro" id="IPR020811">
    <property type="entry name" value="Enolase_N"/>
</dbReference>
<dbReference type="InterPro" id="IPR029017">
    <property type="entry name" value="Enolase-like_N"/>
</dbReference>
<keyword evidence="6" id="KW-1185">Reference proteome</keyword>
<comment type="caution">
    <text evidence="5">The sequence shown here is derived from an EMBL/GenBank/DDBJ whole genome shotgun (WGS) entry which is preliminary data.</text>
</comment>
<name>A0ABV0P990_9TELE</name>
<gene>
    <name evidence="5" type="primary">ENO3_2</name>
    <name evidence="5" type="ORF">GOODEAATRI_031087</name>
</gene>
<dbReference type="InterPro" id="IPR000941">
    <property type="entry name" value="Enolase"/>
</dbReference>
<dbReference type="PANTHER" id="PTHR11902">
    <property type="entry name" value="ENOLASE"/>
    <property type="match status" value="1"/>
</dbReference>
<evidence type="ECO:0000313" key="5">
    <source>
        <dbReference type="EMBL" id="MEQ2180006.1"/>
    </source>
</evidence>
<evidence type="ECO:0000256" key="2">
    <source>
        <dbReference type="ARBA" id="ARBA00022490"/>
    </source>
</evidence>
<evidence type="ECO:0000313" key="6">
    <source>
        <dbReference type="Proteomes" id="UP001476798"/>
    </source>
</evidence>
<dbReference type="Gene3D" id="3.30.390.10">
    <property type="entry name" value="Enolase-like, N-terminal domain"/>
    <property type="match status" value="2"/>
</dbReference>
<feature type="non-terminal residue" evidence="5">
    <location>
        <position position="1"/>
    </location>
</feature>
<evidence type="ECO:0000256" key="3">
    <source>
        <dbReference type="ARBA" id="ARBA00022723"/>
    </source>
</evidence>